<evidence type="ECO:0000313" key="2">
    <source>
        <dbReference type="EMBL" id="CUG90192.1"/>
    </source>
</evidence>
<gene>
    <name evidence="2" type="ORF">BSAL_25455</name>
</gene>
<evidence type="ECO:0000313" key="3">
    <source>
        <dbReference type="Proteomes" id="UP000051952"/>
    </source>
</evidence>
<keyword evidence="3" id="KW-1185">Reference proteome</keyword>
<evidence type="ECO:0000256" key="1">
    <source>
        <dbReference type="SAM" id="MobiDB-lite"/>
    </source>
</evidence>
<name>A0A0S4JJ50_BODSA</name>
<accession>A0A0S4JJ50</accession>
<dbReference type="AlphaFoldDB" id="A0A0S4JJ50"/>
<reference evidence="3" key="1">
    <citation type="submission" date="2015-09" db="EMBL/GenBank/DDBJ databases">
        <authorList>
            <consortium name="Pathogen Informatics"/>
        </authorList>
    </citation>
    <scope>NUCLEOTIDE SEQUENCE [LARGE SCALE GENOMIC DNA]</scope>
    <source>
        <strain evidence="3">Lake Konstanz</strain>
    </source>
</reference>
<dbReference type="EMBL" id="CYKH01001802">
    <property type="protein sequence ID" value="CUG90192.1"/>
    <property type="molecule type" value="Genomic_DNA"/>
</dbReference>
<dbReference type="OMA" id="FITEITA"/>
<protein>
    <submittedName>
        <fullName evidence="2">Uncharacterized protein</fullName>
    </submittedName>
</protein>
<dbReference type="Proteomes" id="UP000051952">
    <property type="component" value="Unassembled WGS sequence"/>
</dbReference>
<feature type="compositionally biased region" description="Low complexity" evidence="1">
    <location>
        <begin position="429"/>
        <end position="455"/>
    </location>
</feature>
<sequence length="676" mass="70729">MLRRSGLPLLCVLRPSAEAVASALERLRSSSNLDDVCTILSETGSDAQVAQRGMQLLTQYDSSAEDSAAIAQGVGLNAVLGVLAGLKHASDQLEAREQCCRAIANMCMLSATTSATSSSSATTSDQQQQAAVFADLLVEGKAVELVLGVMSEQLSLSASSQRETSSVLIGQRRTAMALTNLIMFSQNGASKAIEGGAEATVAQFLSSIIDAGRTACFVAPSPTTSSGQSLFQTDPVAAAELFSSYGRRRLRRERTDVRFSAMEAPDNAAGVQYRYQLLESSSTLEAVLSAVVLFSTPWRPAALEATAKSSTSSAAIAQIVAAGAAVPILHKSWEYLRTVAAHAPNHALIFDELFAAGFAAPPAYRSQSALWTAPIRIAEYDSVVATKSSGAAPEDDSSVASLAPRLHDAFIDFITEITAARKDVKAPIAASDATSSSTTGNSDDDNTNSSSGTSAILPTESAQAVVDVLQDGVVSAYSLGVLSGCARFWDSLATTSSSSLSQRRRCGDVAQRHVALLTNFCETDAVAVSENTFAIVESLLRSYISLSSSTSTSSNVNEEGNTSSLSVELLPVVARAFSLIWNALNTNQGRDAMQSTGLSAAVREIVKAAEARTLLSSGAPVDGPTDAAKSTNPATDTATVLAQKTFDLGVKLVEKLDAVLDKPKYVQSKYEGGPQR</sequence>
<proteinExistence type="predicted"/>
<organism evidence="2 3">
    <name type="scientific">Bodo saltans</name>
    <name type="common">Flagellated protozoan</name>
    <dbReference type="NCBI Taxonomy" id="75058"/>
    <lineage>
        <taxon>Eukaryota</taxon>
        <taxon>Discoba</taxon>
        <taxon>Euglenozoa</taxon>
        <taxon>Kinetoplastea</taxon>
        <taxon>Metakinetoplastina</taxon>
        <taxon>Eubodonida</taxon>
        <taxon>Bodonidae</taxon>
        <taxon>Bodo</taxon>
    </lineage>
</organism>
<dbReference type="VEuPathDB" id="TriTrypDB:BSAL_25455"/>
<feature type="region of interest" description="Disordered" evidence="1">
    <location>
        <begin position="428"/>
        <end position="455"/>
    </location>
</feature>